<dbReference type="EMBL" id="CP111022">
    <property type="protein sequence ID" value="WAR18946.1"/>
    <property type="molecule type" value="Genomic_DNA"/>
</dbReference>
<accession>A0ABY7FD90</accession>
<dbReference type="Proteomes" id="UP001164746">
    <property type="component" value="Chromosome 11"/>
</dbReference>
<feature type="region of interest" description="Disordered" evidence="1">
    <location>
        <begin position="31"/>
        <end position="67"/>
    </location>
</feature>
<dbReference type="Gene3D" id="2.120.10.30">
    <property type="entry name" value="TolB, C-terminal domain"/>
    <property type="match status" value="1"/>
</dbReference>
<evidence type="ECO:0000313" key="2">
    <source>
        <dbReference type="EMBL" id="WAR18946.1"/>
    </source>
</evidence>
<proteinExistence type="predicted"/>
<dbReference type="SUPFAM" id="SSF63825">
    <property type="entry name" value="YWTD domain"/>
    <property type="match status" value="1"/>
</dbReference>
<protein>
    <submittedName>
        <fullName evidence="2">Uncharacterized protein</fullName>
    </submittedName>
</protein>
<reference evidence="2" key="1">
    <citation type="submission" date="2022-11" db="EMBL/GenBank/DDBJ databases">
        <title>Centuries of genome instability and evolution in soft-shell clam transmissible cancer (bioRxiv).</title>
        <authorList>
            <person name="Hart S.F.M."/>
            <person name="Yonemitsu M.A."/>
            <person name="Giersch R.M."/>
            <person name="Beal B.F."/>
            <person name="Arriagada G."/>
            <person name="Davis B.W."/>
            <person name="Ostrander E.A."/>
            <person name="Goff S.P."/>
            <person name="Metzger M.J."/>
        </authorList>
    </citation>
    <scope>NUCLEOTIDE SEQUENCE</scope>
    <source>
        <strain evidence="2">MELC-2E11</strain>
        <tissue evidence="2">Siphon/mantle</tissue>
    </source>
</reference>
<evidence type="ECO:0000256" key="1">
    <source>
        <dbReference type="SAM" id="MobiDB-lite"/>
    </source>
</evidence>
<dbReference type="InterPro" id="IPR011042">
    <property type="entry name" value="6-blade_b-propeller_TolB-like"/>
</dbReference>
<sequence length="348" mass="38358">MDTKSTIKTNNKTKSFTDGTKLKTLNSNQTINVMGSSSSSHNNKMGTVEGSGNKKHPSKARVSPAPRRPVLGLHVPVRAEGEATCEITGCAVLSPDRAVVVDNWNQSVKVVSTNPSSPGVLLHRKLDGRPFDVTIVPGDKMAVTIPEKNKIIFTSTQTVIDNRKELEAEHPLQKSLGKGSKCYGIHYEGGFLFVAVQAEKPKVLMMAFEGEEVREFSHEAMEDPRYLTVIGSEIFVSNSERIVHFSYKTQAKRTEETEEKETLTIALISEKNPKGIVAFQNKLMICSEGKGDIHINTFAFLSLSLFRRVVLQQDRPLGICYCPDRGVIYVSKARVSGNSANFLTACRI</sequence>
<organism evidence="2 3">
    <name type="scientific">Mya arenaria</name>
    <name type="common">Soft-shell clam</name>
    <dbReference type="NCBI Taxonomy" id="6604"/>
    <lineage>
        <taxon>Eukaryota</taxon>
        <taxon>Metazoa</taxon>
        <taxon>Spiralia</taxon>
        <taxon>Lophotrochozoa</taxon>
        <taxon>Mollusca</taxon>
        <taxon>Bivalvia</taxon>
        <taxon>Autobranchia</taxon>
        <taxon>Heteroconchia</taxon>
        <taxon>Euheterodonta</taxon>
        <taxon>Imparidentia</taxon>
        <taxon>Neoheterodontei</taxon>
        <taxon>Myida</taxon>
        <taxon>Myoidea</taxon>
        <taxon>Myidae</taxon>
        <taxon>Mya</taxon>
    </lineage>
</organism>
<feature type="compositionally biased region" description="Low complexity" evidence="1">
    <location>
        <begin position="1"/>
        <end position="14"/>
    </location>
</feature>
<name>A0ABY7FD90_MYAAR</name>
<feature type="region of interest" description="Disordered" evidence="1">
    <location>
        <begin position="1"/>
        <end position="20"/>
    </location>
</feature>
<evidence type="ECO:0000313" key="3">
    <source>
        <dbReference type="Proteomes" id="UP001164746"/>
    </source>
</evidence>
<feature type="compositionally biased region" description="Polar residues" evidence="1">
    <location>
        <begin position="31"/>
        <end position="45"/>
    </location>
</feature>
<gene>
    <name evidence="2" type="ORF">MAR_000784</name>
</gene>
<keyword evidence="3" id="KW-1185">Reference proteome</keyword>